<name>A0AAD6WTQ9_9AGAR</name>
<keyword evidence="3" id="KW-1185">Reference proteome</keyword>
<dbReference type="Proteomes" id="UP001218188">
    <property type="component" value="Unassembled WGS sequence"/>
</dbReference>
<dbReference type="EMBL" id="JARJCM010000167">
    <property type="protein sequence ID" value="KAJ7024620.1"/>
    <property type="molecule type" value="Genomic_DNA"/>
</dbReference>
<evidence type="ECO:0000313" key="2">
    <source>
        <dbReference type="EMBL" id="KAJ7024620.1"/>
    </source>
</evidence>
<dbReference type="AlphaFoldDB" id="A0AAD6WTQ9"/>
<organism evidence="2 3">
    <name type="scientific">Mycena alexandri</name>
    <dbReference type="NCBI Taxonomy" id="1745969"/>
    <lineage>
        <taxon>Eukaryota</taxon>
        <taxon>Fungi</taxon>
        <taxon>Dikarya</taxon>
        <taxon>Basidiomycota</taxon>
        <taxon>Agaricomycotina</taxon>
        <taxon>Agaricomycetes</taxon>
        <taxon>Agaricomycetidae</taxon>
        <taxon>Agaricales</taxon>
        <taxon>Marasmiineae</taxon>
        <taxon>Mycenaceae</taxon>
        <taxon>Mycena</taxon>
    </lineage>
</organism>
<protein>
    <submittedName>
        <fullName evidence="2">Uncharacterized protein</fullName>
    </submittedName>
</protein>
<feature type="region of interest" description="Disordered" evidence="1">
    <location>
        <begin position="1"/>
        <end position="56"/>
    </location>
</feature>
<feature type="region of interest" description="Disordered" evidence="1">
    <location>
        <begin position="580"/>
        <end position="619"/>
    </location>
</feature>
<evidence type="ECO:0000313" key="3">
    <source>
        <dbReference type="Proteomes" id="UP001218188"/>
    </source>
</evidence>
<feature type="region of interest" description="Disordered" evidence="1">
    <location>
        <begin position="524"/>
        <end position="544"/>
    </location>
</feature>
<feature type="region of interest" description="Disordered" evidence="1">
    <location>
        <begin position="370"/>
        <end position="389"/>
    </location>
</feature>
<feature type="compositionally biased region" description="Basic and acidic residues" evidence="1">
    <location>
        <begin position="22"/>
        <end position="32"/>
    </location>
</feature>
<evidence type="ECO:0000256" key="1">
    <source>
        <dbReference type="SAM" id="MobiDB-lite"/>
    </source>
</evidence>
<feature type="compositionally biased region" description="Basic and acidic residues" evidence="1">
    <location>
        <begin position="1"/>
        <end position="10"/>
    </location>
</feature>
<accession>A0AAD6WTQ9</accession>
<sequence length="619" mass="67360">MALPEEDRAQSRRAASSRYNSRNREVRNEKTKARMAKLRAAEGTLPAEEQAARKEARSRVRAVIEKARGMFIWSTVQKQSSSSGRGGMVQRQSSSGEERCPKEGGWNKKKGYWSGCDSDVTAVTHSNSTSMSSSTNESYYPPAPISADVKPPHDFRPCAIPDHLGGNFSDHIDFTRLGNKRYWVLFWPKMPAGMYSLKADVLAAAMEAGTAAASPAVLQSYNGWRDVWVAWAQHCWVRHARCDDHPNACCDGQCPAHPPPLNPEVIKVSKRRVKREDGSEPAPRIKSEAPSASVQPKRKARRSWSTDDEAESYTAPLYDPDTPPEGRQQRRRGGTKALDDPVSPSPAAAAVVPEGGIRAQPLRRIQDIHTARSSSASAVPSSATPSSVSSLSASTATAAADAGGNAAWMGGLDNEALRVALREDPFFVGLGGTIWHSRREAFEAVSEGPVQAVVGWDAATELAVELNVHGISAEELGGRGVAKQRKFACIASILPYLLHEGETASTLATPRRRGTCTHKACLRTKGRTPGRETGAPKDGTKRGGHKVVAGLQAKLKGEEKKRRADKKLLVKRLKALRAEQREAESGLVERNADSGDETDDMEEELELRERLGKNWRSGL</sequence>
<feature type="compositionally biased region" description="Acidic residues" evidence="1">
    <location>
        <begin position="594"/>
        <end position="606"/>
    </location>
</feature>
<reference evidence="2" key="1">
    <citation type="submission" date="2023-03" db="EMBL/GenBank/DDBJ databases">
        <title>Massive genome expansion in bonnet fungi (Mycena s.s.) driven by repeated elements and novel gene families across ecological guilds.</title>
        <authorList>
            <consortium name="Lawrence Berkeley National Laboratory"/>
            <person name="Harder C.B."/>
            <person name="Miyauchi S."/>
            <person name="Viragh M."/>
            <person name="Kuo A."/>
            <person name="Thoen E."/>
            <person name="Andreopoulos B."/>
            <person name="Lu D."/>
            <person name="Skrede I."/>
            <person name="Drula E."/>
            <person name="Henrissat B."/>
            <person name="Morin E."/>
            <person name="Kohler A."/>
            <person name="Barry K."/>
            <person name="LaButti K."/>
            <person name="Morin E."/>
            <person name="Salamov A."/>
            <person name="Lipzen A."/>
            <person name="Mereny Z."/>
            <person name="Hegedus B."/>
            <person name="Baldrian P."/>
            <person name="Stursova M."/>
            <person name="Weitz H."/>
            <person name="Taylor A."/>
            <person name="Grigoriev I.V."/>
            <person name="Nagy L.G."/>
            <person name="Martin F."/>
            <person name="Kauserud H."/>
        </authorList>
    </citation>
    <scope>NUCLEOTIDE SEQUENCE</scope>
    <source>
        <strain evidence="2">CBHHK200</strain>
    </source>
</reference>
<feature type="compositionally biased region" description="Low complexity" evidence="1">
    <location>
        <begin position="341"/>
        <end position="353"/>
    </location>
</feature>
<feature type="compositionally biased region" description="Basic and acidic residues" evidence="1">
    <location>
        <begin position="274"/>
        <end position="287"/>
    </location>
</feature>
<feature type="compositionally biased region" description="Low complexity" evidence="1">
    <location>
        <begin position="371"/>
        <end position="389"/>
    </location>
</feature>
<proteinExistence type="predicted"/>
<comment type="caution">
    <text evidence="2">The sequence shown here is derived from an EMBL/GenBank/DDBJ whole genome shotgun (WGS) entry which is preliminary data.</text>
</comment>
<feature type="region of interest" description="Disordered" evidence="1">
    <location>
        <begin position="260"/>
        <end position="358"/>
    </location>
</feature>
<feature type="region of interest" description="Disordered" evidence="1">
    <location>
        <begin position="76"/>
        <end position="104"/>
    </location>
</feature>
<gene>
    <name evidence="2" type="ORF">C8F04DRAFT_1192287</name>
</gene>